<sequence length="146" mass="16422">MARTVFDDQTQESAEYVTSHALGPKFVDPTLSVVQGLHNESVSGKLHYPNVPDDWPSQASPTASYGTIWNHRTFDDKPEILPINEKVENNFSAMNRHRSFPSYFVGRIKVCDHPQLGHSSGVSTFLDCWEFTPGQRGSLRKIFNAV</sequence>
<dbReference type="AlphaFoldDB" id="A0A6A6RBA3"/>
<evidence type="ECO:0000313" key="1">
    <source>
        <dbReference type="EMBL" id="KAF2502088.1"/>
    </source>
</evidence>
<dbReference type="EMBL" id="MU004181">
    <property type="protein sequence ID" value="KAF2502088.1"/>
    <property type="molecule type" value="Genomic_DNA"/>
</dbReference>
<name>A0A6A6RBA3_9PEZI</name>
<dbReference type="Proteomes" id="UP000799750">
    <property type="component" value="Unassembled WGS sequence"/>
</dbReference>
<keyword evidence="2" id="KW-1185">Reference proteome</keyword>
<evidence type="ECO:0000313" key="2">
    <source>
        <dbReference type="Proteomes" id="UP000799750"/>
    </source>
</evidence>
<accession>A0A6A6RBA3</accession>
<gene>
    <name evidence="1" type="ORF">BU16DRAFT_532487</name>
</gene>
<protein>
    <submittedName>
        <fullName evidence="1">Uncharacterized protein</fullName>
    </submittedName>
</protein>
<organism evidence="1 2">
    <name type="scientific">Lophium mytilinum</name>
    <dbReference type="NCBI Taxonomy" id="390894"/>
    <lineage>
        <taxon>Eukaryota</taxon>
        <taxon>Fungi</taxon>
        <taxon>Dikarya</taxon>
        <taxon>Ascomycota</taxon>
        <taxon>Pezizomycotina</taxon>
        <taxon>Dothideomycetes</taxon>
        <taxon>Pleosporomycetidae</taxon>
        <taxon>Mytilinidiales</taxon>
        <taxon>Mytilinidiaceae</taxon>
        <taxon>Lophium</taxon>
    </lineage>
</organism>
<reference evidence="1" key="1">
    <citation type="journal article" date="2020" name="Stud. Mycol.">
        <title>101 Dothideomycetes genomes: a test case for predicting lifestyles and emergence of pathogens.</title>
        <authorList>
            <person name="Haridas S."/>
            <person name="Albert R."/>
            <person name="Binder M."/>
            <person name="Bloem J."/>
            <person name="Labutti K."/>
            <person name="Salamov A."/>
            <person name="Andreopoulos B."/>
            <person name="Baker S."/>
            <person name="Barry K."/>
            <person name="Bills G."/>
            <person name="Bluhm B."/>
            <person name="Cannon C."/>
            <person name="Castanera R."/>
            <person name="Culley D."/>
            <person name="Daum C."/>
            <person name="Ezra D."/>
            <person name="Gonzalez J."/>
            <person name="Henrissat B."/>
            <person name="Kuo A."/>
            <person name="Liang C."/>
            <person name="Lipzen A."/>
            <person name="Lutzoni F."/>
            <person name="Magnuson J."/>
            <person name="Mondo S."/>
            <person name="Nolan M."/>
            <person name="Ohm R."/>
            <person name="Pangilinan J."/>
            <person name="Park H.-J."/>
            <person name="Ramirez L."/>
            <person name="Alfaro M."/>
            <person name="Sun H."/>
            <person name="Tritt A."/>
            <person name="Yoshinaga Y."/>
            <person name="Zwiers L.-H."/>
            <person name="Turgeon B."/>
            <person name="Goodwin S."/>
            <person name="Spatafora J."/>
            <person name="Crous P."/>
            <person name="Grigoriev I."/>
        </authorList>
    </citation>
    <scope>NUCLEOTIDE SEQUENCE</scope>
    <source>
        <strain evidence="1">CBS 269.34</strain>
    </source>
</reference>
<proteinExistence type="predicted"/>